<name>A0ABW2JVH9_9ACTN</name>
<accession>A0ABW2JVH9</accession>
<reference evidence="5" key="1">
    <citation type="journal article" date="2019" name="Int. J. Syst. Evol. Microbiol.">
        <title>The Global Catalogue of Microorganisms (GCM) 10K type strain sequencing project: providing services to taxonomists for standard genome sequencing and annotation.</title>
        <authorList>
            <consortium name="The Broad Institute Genomics Platform"/>
            <consortium name="The Broad Institute Genome Sequencing Center for Infectious Disease"/>
            <person name="Wu L."/>
            <person name="Ma J."/>
        </authorList>
    </citation>
    <scope>NUCLEOTIDE SEQUENCE [LARGE SCALE GENOMIC DNA]</scope>
    <source>
        <strain evidence="5">SYNS20</strain>
    </source>
</reference>
<organism evidence="4 5">
    <name type="scientific">Streptomyces monticola</name>
    <dbReference type="NCBI Taxonomy" id="2666263"/>
    <lineage>
        <taxon>Bacteria</taxon>
        <taxon>Bacillati</taxon>
        <taxon>Actinomycetota</taxon>
        <taxon>Actinomycetes</taxon>
        <taxon>Kitasatosporales</taxon>
        <taxon>Streptomycetaceae</taxon>
        <taxon>Streptomyces</taxon>
    </lineage>
</organism>
<keyword evidence="5" id="KW-1185">Reference proteome</keyword>
<gene>
    <name evidence="4" type="ORF">ACFQVC_34650</name>
</gene>
<evidence type="ECO:0000256" key="1">
    <source>
        <dbReference type="ARBA" id="ARBA00007430"/>
    </source>
</evidence>
<evidence type="ECO:0000313" key="4">
    <source>
        <dbReference type="EMBL" id="MFC7309337.1"/>
    </source>
</evidence>
<dbReference type="Pfam" id="PF02719">
    <property type="entry name" value="Polysacc_synt_2"/>
    <property type="match status" value="1"/>
</dbReference>
<dbReference type="EMBL" id="JBHTCF010000020">
    <property type="protein sequence ID" value="MFC7309337.1"/>
    <property type="molecule type" value="Genomic_DNA"/>
</dbReference>
<comment type="caution">
    <text evidence="4">The sequence shown here is derived from an EMBL/GenBank/DDBJ whole genome shotgun (WGS) entry which is preliminary data.</text>
</comment>
<dbReference type="PANTHER" id="PTHR43318">
    <property type="entry name" value="UDP-N-ACETYLGLUCOSAMINE 4,6-DEHYDRATASE"/>
    <property type="match status" value="1"/>
</dbReference>
<comment type="similarity">
    <text evidence="1">Belongs to the polysaccharide synthase family.</text>
</comment>
<evidence type="ECO:0000259" key="3">
    <source>
        <dbReference type="Pfam" id="PF02719"/>
    </source>
</evidence>
<dbReference type="Gene3D" id="3.40.50.720">
    <property type="entry name" value="NAD(P)-binding Rossmann-like Domain"/>
    <property type="match status" value="1"/>
</dbReference>
<feature type="compositionally biased region" description="Low complexity" evidence="2">
    <location>
        <begin position="441"/>
        <end position="459"/>
    </location>
</feature>
<feature type="region of interest" description="Disordered" evidence="2">
    <location>
        <begin position="1"/>
        <end position="22"/>
    </location>
</feature>
<sequence>MSVAGEVEAASTTQVHPKDVPEDSTRAFRDYLAVRDRTIRVPHDRARQRLHGSTVLVTGAAGCIGRALLRELAAHAPGRVVGVGLEERPELPDGTAHHRLDIRDRDALIRLFRRTRPDLVFHLAAQRDPGLAEREVARTVTTNVLGTRNVIDACTATGVRQLVYASTGKALRPYTSDVYAQTKRTGEWLVADAATRGTLPSAAVRFTHVVDNAIVLDRFRTWCRTGEPLRVHGRHTTFYVQSARESAQLLLTAALAGRDEQFRLYAIHDLGWPVGLYDLALGAVAESGRPARIDVVGHEPGYEKQPYPGLYDPRHCADLSPLINALEAPTAVPGPGGDVDCAIGRAPLTPELRARLDHLAWVCGRTARQDEIRGVFDSLAWGLLNHTVATAEPESVRRVARLTAPHRPHMSEEHLRIDGLFRKHAGLPPTSDAPLGSDGLSASDVPVSSGAPSASGPPRVSGPPAVPGLQAVSDLPPASDEATAKGGPHAAAA</sequence>
<dbReference type="RefSeq" id="WP_381838162.1">
    <property type="nucleotide sequence ID" value="NZ_JBHTCF010000020.1"/>
</dbReference>
<feature type="region of interest" description="Disordered" evidence="2">
    <location>
        <begin position="423"/>
        <end position="493"/>
    </location>
</feature>
<dbReference type="InterPro" id="IPR036291">
    <property type="entry name" value="NAD(P)-bd_dom_sf"/>
</dbReference>
<dbReference type="SUPFAM" id="SSF51735">
    <property type="entry name" value="NAD(P)-binding Rossmann-fold domains"/>
    <property type="match status" value="1"/>
</dbReference>
<dbReference type="InterPro" id="IPR051203">
    <property type="entry name" value="Polysaccharide_Synthase-Rel"/>
</dbReference>
<evidence type="ECO:0000313" key="5">
    <source>
        <dbReference type="Proteomes" id="UP001596523"/>
    </source>
</evidence>
<dbReference type="PANTHER" id="PTHR43318:SF1">
    <property type="entry name" value="POLYSACCHARIDE BIOSYNTHESIS PROTEIN EPSC-RELATED"/>
    <property type="match status" value="1"/>
</dbReference>
<proteinExistence type="inferred from homology"/>
<evidence type="ECO:0000256" key="2">
    <source>
        <dbReference type="SAM" id="MobiDB-lite"/>
    </source>
</evidence>
<feature type="domain" description="Polysaccharide biosynthesis protein CapD-like" evidence="3">
    <location>
        <begin position="55"/>
        <end position="301"/>
    </location>
</feature>
<dbReference type="InterPro" id="IPR003869">
    <property type="entry name" value="Polysac_CapD-like"/>
</dbReference>
<feature type="compositionally biased region" description="Low complexity" evidence="2">
    <location>
        <begin position="484"/>
        <end position="493"/>
    </location>
</feature>
<dbReference type="Proteomes" id="UP001596523">
    <property type="component" value="Unassembled WGS sequence"/>
</dbReference>
<protein>
    <submittedName>
        <fullName evidence="4">NAD-dependent epimerase/dehydratase family protein</fullName>
    </submittedName>
</protein>